<feature type="compositionally biased region" description="Polar residues" evidence="1">
    <location>
        <begin position="24"/>
        <end position="33"/>
    </location>
</feature>
<reference evidence="2" key="1">
    <citation type="submission" date="2023-07" db="EMBL/GenBank/DDBJ databases">
        <title>draft genome sequence of fig (Ficus carica).</title>
        <authorList>
            <person name="Takahashi T."/>
            <person name="Nishimura K."/>
        </authorList>
    </citation>
    <scope>NUCLEOTIDE SEQUENCE</scope>
</reference>
<feature type="non-terminal residue" evidence="2">
    <location>
        <position position="33"/>
    </location>
</feature>
<comment type="caution">
    <text evidence="2">The sequence shown here is derived from an EMBL/GenBank/DDBJ whole genome shotgun (WGS) entry which is preliminary data.</text>
</comment>
<dbReference type="Proteomes" id="UP001187192">
    <property type="component" value="Unassembled WGS sequence"/>
</dbReference>
<sequence length="33" mass="3595">MICDRERGREFSGSGTGGRGGESQPRSSQHQIM</sequence>
<feature type="compositionally biased region" description="Basic and acidic residues" evidence="1">
    <location>
        <begin position="1"/>
        <end position="10"/>
    </location>
</feature>
<organism evidence="2 3">
    <name type="scientific">Ficus carica</name>
    <name type="common">Common fig</name>
    <dbReference type="NCBI Taxonomy" id="3494"/>
    <lineage>
        <taxon>Eukaryota</taxon>
        <taxon>Viridiplantae</taxon>
        <taxon>Streptophyta</taxon>
        <taxon>Embryophyta</taxon>
        <taxon>Tracheophyta</taxon>
        <taxon>Spermatophyta</taxon>
        <taxon>Magnoliopsida</taxon>
        <taxon>eudicotyledons</taxon>
        <taxon>Gunneridae</taxon>
        <taxon>Pentapetalae</taxon>
        <taxon>rosids</taxon>
        <taxon>fabids</taxon>
        <taxon>Rosales</taxon>
        <taxon>Moraceae</taxon>
        <taxon>Ficeae</taxon>
        <taxon>Ficus</taxon>
    </lineage>
</organism>
<name>A0AA87Z3X2_FICCA</name>
<evidence type="ECO:0000313" key="3">
    <source>
        <dbReference type="Proteomes" id="UP001187192"/>
    </source>
</evidence>
<feature type="region of interest" description="Disordered" evidence="1">
    <location>
        <begin position="1"/>
        <end position="33"/>
    </location>
</feature>
<dbReference type="EMBL" id="BTGU01000001">
    <property type="protein sequence ID" value="GMN23700.1"/>
    <property type="molecule type" value="Genomic_DNA"/>
</dbReference>
<dbReference type="AlphaFoldDB" id="A0AA87Z3X2"/>
<evidence type="ECO:0000313" key="2">
    <source>
        <dbReference type="EMBL" id="GMN23700.1"/>
    </source>
</evidence>
<protein>
    <submittedName>
        <fullName evidence="2">Uncharacterized protein</fullName>
    </submittedName>
</protein>
<keyword evidence="3" id="KW-1185">Reference proteome</keyword>
<proteinExistence type="predicted"/>
<evidence type="ECO:0000256" key="1">
    <source>
        <dbReference type="SAM" id="MobiDB-lite"/>
    </source>
</evidence>
<gene>
    <name evidence="2" type="ORF">TIFTF001_000232</name>
</gene>
<accession>A0AA87Z3X2</accession>